<organism evidence="2">
    <name type="scientific">freshwater metagenome</name>
    <dbReference type="NCBI Taxonomy" id="449393"/>
    <lineage>
        <taxon>unclassified sequences</taxon>
        <taxon>metagenomes</taxon>
        <taxon>ecological metagenomes</taxon>
    </lineage>
</organism>
<keyword evidence="1" id="KW-0812">Transmembrane</keyword>
<protein>
    <recommendedName>
        <fullName evidence="3">Septum formation initiator</fullName>
    </recommendedName>
</protein>
<evidence type="ECO:0000313" key="2">
    <source>
        <dbReference type="EMBL" id="KGA20193.1"/>
    </source>
</evidence>
<dbReference type="Pfam" id="PF04977">
    <property type="entry name" value="DivIC"/>
    <property type="match status" value="1"/>
</dbReference>
<reference evidence="2" key="1">
    <citation type="submission" date="2014-05" db="EMBL/GenBank/DDBJ databases">
        <title>Key roles for freshwater Actinobacteria revealed by deep metagenomic sequencing.</title>
        <authorList>
            <person name="Ghai R."/>
            <person name="Mizuno C.M."/>
            <person name="Picazo A."/>
            <person name="Camacho A."/>
            <person name="Rodriguez-Valera F."/>
        </authorList>
    </citation>
    <scope>NUCLEOTIDE SEQUENCE</scope>
</reference>
<feature type="transmembrane region" description="Helical" evidence="1">
    <location>
        <begin position="21"/>
        <end position="42"/>
    </location>
</feature>
<evidence type="ECO:0000256" key="1">
    <source>
        <dbReference type="SAM" id="Phobius"/>
    </source>
</evidence>
<keyword evidence="1" id="KW-1133">Transmembrane helix</keyword>
<dbReference type="InterPro" id="IPR007060">
    <property type="entry name" value="FtsL/DivIC"/>
</dbReference>
<comment type="caution">
    <text evidence="2">The sequence shown here is derived from an EMBL/GenBank/DDBJ whole genome shotgun (WGS) entry which is preliminary data.</text>
</comment>
<sequence length="138" mass="15847">MRRPRTKRVFSSRRPGSTRTFALVTIFFIFALVLAPPIQHYFNQRAQINALQAQVNDDRAALEAARLELMRWQDPEYVKAQARERLHFVMPGERQYIVTGTPDGEPEVVANKVADQLEDGSPWYTRMIASITQVTGEK</sequence>
<dbReference type="EMBL" id="JNSK01000005">
    <property type="protein sequence ID" value="KGA20193.1"/>
    <property type="molecule type" value="Genomic_DNA"/>
</dbReference>
<accession>A0A094SNK9</accession>
<proteinExistence type="predicted"/>
<dbReference type="AlphaFoldDB" id="A0A094SNK9"/>
<gene>
    <name evidence="2" type="ORF">GM50_2950</name>
</gene>
<evidence type="ECO:0008006" key="3">
    <source>
        <dbReference type="Google" id="ProtNLM"/>
    </source>
</evidence>
<name>A0A094SNK9_9ZZZZ</name>
<keyword evidence="1" id="KW-0472">Membrane</keyword>